<accession>A0ABT8S4C6</accession>
<dbReference type="RefSeq" id="WP_301810425.1">
    <property type="nucleotide sequence ID" value="NZ_JAUJZH010000009.1"/>
</dbReference>
<sequence length="122" mass="13381">MFSRFLAHWGCAFRSWKDRLSSSSAPASTLAQAPRTGPEVEPPQAGAAAGNMRSLEELRTDLARLRASSKERHAAAPIRRQQSFDDEVFANFVAPVAPTPEPAGQEDYTRTVYVPRKPSPAK</sequence>
<evidence type="ECO:0000313" key="2">
    <source>
        <dbReference type="EMBL" id="MDO1533610.1"/>
    </source>
</evidence>
<protein>
    <submittedName>
        <fullName evidence="2">Uncharacterized protein</fullName>
    </submittedName>
</protein>
<feature type="region of interest" description="Disordered" evidence="1">
    <location>
        <begin position="18"/>
        <end position="52"/>
    </location>
</feature>
<feature type="compositionally biased region" description="Low complexity" evidence="1">
    <location>
        <begin position="21"/>
        <end position="34"/>
    </location>
</feature>
<keyword evidence="3" id="KW-1185">Reference proteome</keyword>
<comment type="caution">
    <text evidence="2">The sequence shown here is derived from an EMBL/GenBank/DDBJ whole genome shotgun (WGS) entry which is preliminary data.</text>
</comment>
<proteinExistence type="predicted"/>
<feature type="region of interest" description="Disordered" evidence="1">
    <location>
        <begin position="96"/>
        <end position="122"/>
    </location>
</feature>
<gene>
    <name evidence="2" type="ORF">Q2T77_15040</name>
</gene>
<reference evidence="2" key="1">
    <citation type="submission" date="2023-06" db="EMBL/GenBank/DDBJ databases">
        <authorList>
            <person name="Jiang Y."/>
            <person name="Liu Q."/>
        </authorList>
    </citation>
    <scope>NUCLEOTIDE SEQUENCE</scope>
    <source>
        <strain evidence="2">CGMCC 1.12090</strain>
    </source>
</reference>
<evidence type="ECO:0000313" key="3">
    <source>
        <dbReference type="Proteomes" id="UP001169027"/>
    </source>
</evidence>
<name>A0ABT8S4C6_9BURK</name>
<evidence type="ECO:0000256" key="1">
    <source>
        <dbReference type="SAM" id="MobiDB-lite"/>
    </source>
</evidence>
<dbReference type="EMBL" id="JAUKVY010000009">
    <property type="protein sequence ID" value="MDO1533610.1"/>
    <property type="molecule type" value="Genomic_DNA"/>
</dbReference>
<dbReference type="Proteomes" id="UP001169027">
    <property type="component" value="Unassembled WGS sequence"/>
</dbReference>
<organism evidence="2 3">
    <name type="scientific">Variovorax ginsengisoli</name>
    <dbReference type="NCBI Taxonomy" id="363844"/>
    <lineage>
        <taxon>Bacteria</taxon>
        <taxon>Pseudomonadati</taxon>
        <taxon>Pseudomonadota</taxon>
        <taxon>Betaproteobacteria</taxon>
        <taxon>Burkholderiales</taxon>
        <taxon>Comamonadaceae</taxon>
        <taxon>Variovorax</taxon>
    </lineage>
</organism>